<dbReference type="PANTHER" id="PTHR45947:SF3">
    <property type="entry name" value="SULFOQUINOVOSYL TRANSFERASE SQD2"/>
    <property type="match status" value="1"/>
</dbReference>
<dbReference type="OrthoDB" id="9813at2157"/>
<dbReference type="Gene3D" id="3.40.50.2000">
    <property type="entry name" value="Glycogen Phosphorylase B"/>
    <property type="match status" value="2"/>
</dbReference>
<dbReference type="EMBL" id="CP026993">
    <property type="protein sequence ID" value="QLH02197.1"/>
    <property type="molecule type" value="Genomic_DNA"/>
</dbReference>
<feature type="domain" description="Glycosyl transferase family 1" evidence="1">
    <location>
        <begin position="201"/>
        <end position="327"/>
    </location>
</feature>
<evidence type="ECO:0000259" key="1">
    <source>
        <dbReference type="Pfam" id="PF00534"/>
    </source>
</evidence>
<gene>
    <name evidence="3" type="ORF">C5F47_00665</name>
</gene>
<accession>A0A7D5QZW3</accession>
<dbReference type="Pfam" id="PF00534">
    <property type="entry name" value="Glycos_transf_1"/>
    <property type="match status" value="1"/>
</dbReference>
<dbReference type="GO" id="GO:0016757">
    <property type="term" value="F:glycosyltransferase activity"/>
    <property type="evidence" value="ECO:0007669"/>
    <property type="project" value="InterPro"/>
</dbReference>
<dbReference type="CDD" id="cd03801">
    <property type="entry name" value="GT4_PimA-like"/>
    <property type="match status" value="1"/>
</dbReference>
<name>A0A7D5QZW3_9ARCH</name>
<dbReference type="Pfam" id="PF13439">
    <property type="entry name" value="Glyco_transf_4"/>
    <property type="match status" value="1"/>
</dbReference>
<dbReference type="SUPFAM" id="SSF53756">
    <property type="entry name" value="UDP-Glycosyltransferase/glycogen phosphorylase"/>
    <property type="match status" value="1"/>
</dbReference>
<reference evidence="3 4" key="1">
    <citation type="submission" date="2018-02" db="EMBL/GenBank/DDBJ databases">
        <title>Complete genome of Nitrosopumilus cobalaminigenes HCA1.</title>
        <authorList>
            <person name="Qin W."/>
            <person name="Zheng Y."/>
            <person name="Stahl D.A."/>
        </authorList>
    </citation>
    <scope>NUCLEOTIDE SEQUENCE [LARGE SCALE GENOMIC DNA]</scope>
    <source>
        <strain evidence="3 4">HCA1</strain>
    </source>
</reference>
<dbReference type="Proteomes" id="UP000509771">
    <property type="component" value="Chromosome"/>
</dbReference>
<evidence type="ECO:0000313" key="4">
    <source>
        <dbReference type="Proteomes" id="UP000509771"/>
    </source>
</evidence>
<keyword evidence="3" id="KW-0808">Transferase</keyword>
<organism evidence="3 4">
    <name type="scientific">Nitrosopumilus cobalaminigenes</name>
    <dbReference type="NCBI Taxonomy" id="1470066"/>
    <lineage>
        <taxon>Archaea</taxon>
        <taxon>Nitrososphaerota</taxon>
        <taxon>Nitrososphaeria</taxon>
        <taxon>Nitrosopumilales</taxon>
        <taxon>Nitrosopumilaceae</taxon>
        <taxon>Nitrosopumilus</taxon>
    </lineage>
</organism>
<dbReference type="InterPro" id="IPR050194">
    <property type="entry name" value="Glycosyltransferase_grp1"/>
</dbReference>
<evidence type="ECO:0000313" key="3">
    <source>
        <dbReference type="EMBL" id="QLH02197.1"/>
    </source>
</evidence>
<dbReference type="GeneID" id="56058478"/>
<dbReference type="InterPro" id="IPR001296">
    <property type="entry name" value="Glyco_trans_1"/>
</dbReference>
<feature type="domain" description="Glycosyltransferase subfamily 4-like N-terminal" evidence="2">
    <location>
        <begin position="30"/>
        <end position="164"/>
    </location>
</feature>
<dbReference type="PANTHER" id="PTHR45947">
    <property type="entry name" value="SULFOQUINOVOSYL TRANSFERASE SQD2"/>
    <property type="match status" value="1"/>
</dbReference>
<dbReference type="AlphaFoldDB" id="A0A7D5QZW3"/>
<dbReference type="InterPro" id="IPR028098">
    <property type="entry name" value="Glyco_trans_4-like_N"/>
</dbReference>
<protein>
    <submittedName>
        <fullName evidence="3">Glycosyl transferase family 1</fullName>
    </submittedName>
</protein>
<evidence type="ECO:0000259" key="2">
    <source>
        <dbReference type="Pfam" id="PF13439"/>
    </source>
</evidence>
<dbReference type="KEGG" id="ncl:C5F47_00665"/>
<keyword evidence="4" id="KW-1185">Reference proteome</keyword>
<dbReference type="RefSeq" id="WP_179361026.1">
    <property type="nucleotide sequence ID" value="NZ_CP026993.1"/>
</dbReference>
<sequence length="355" mass="41144">MKLLVGGSKSKLFHLQEFSRAISKYDIECKVVHDREIYAGFPSKKVSDWFQTRKKFDELISDFKPDLVLIDNPSSHFGLATLKAKIPLVVHLRGDYWSELKWAKETTYKTPHRRIALWYKNKIGKECLEKSIAILPLSNNLKKIVRKQFPKKILETMYQGINPSLWYPTEQMKIQHPSVGLLQDAIIWGKTKEMFILTEILEKMPEITFYWAGDGPFRDEVLTRLNKYENFHWLGRLSHPKQVREFLMSVDIYALISGFDTLGMTSQEAALMKKPVLATKIGGIPESMQENETGYLIEKGNFEQWIEKISFLSKNKEKAKQMGEKGRGFVESKFTWDVVAKETAANLKKILENQS</sequence>
<proteinExistence type="predicted"/>